<name>A0A6M3M3B8_9ZZZZ</name>
<evidence type="ECO:0000313" key="1">
    <source>
        <dbReference type="EMBL" id="QJB02167.1"/>
    </source>
</evidence>
<proteinExistence type="predicted"/>
<organism evidence="1">
    <name type="scientific">viral metagenome</name>
    <dbReference type="NCBI Taxonomy" id="1070528"/>
    <lineage>
        <taxon>unclassified sequences</taxon>
        <taxon>metagenomes</taxon>
        <taxon>organismal metagenomes</taxon>
    </lineage>
</organism>
<reference evidence="1" key="1">
    <citation type="submission" date="2020-03" db="EMBL/GenBank/DDBJ databases">
        <title>The deep terrestrial virosphere.</title>
        <authorList>
            <person name="Holmfeldt K."/>
            <person name="Nilsson E."/>
            <person name="Simone D."/>
            <person name="Lopez-Fernandez M."/>
            <person name="Wu X."/>
            <person name="de Brujin I."/>
            <person name="Lundin D."/>
            <person name="Andersson A."/>
            <person name="Bertilsson S."/>
            <person name="Dopson M."/>
        </authorList>
    </citation>
    <scope>NUCLEOTIDE SEQUENCE</scope>
    <source>
        <strain evidence="1">MM171B01435</strain>
    </source>
</reference>
<gene>
    <name evidence="1" type="ORF">MM171B01435_0010</name>
</gene>
<dbReference type="AlphaFoldDB" id="A0A6M3M3B8"/>
<accession>A0A6M3M3B8</accession>
<sequence length="124" mass="14340">MSYKLHLDYDEHGWPELTPEELLDLVRMDARRFLEYPIMGGRIVLSRSDGGYHLKAPYARLTKEQQELATILSYAADSGYKWWTIHHGRATLRISDKPAVKKIGDKYVGRINLGSKPRLLEIIE</sequence>
<protein>
    <submittedName>
        <fullName evidence="1">Uncharacterized protein</fullName>
    </submittedName>
</protein>
<dbReference type="EMBL" id="MT143763">
    <property type="protein sequence ID" value="QJB02167.1"/>
    <property type="molecule type" value="Genomic_DNA"/>
</dbReference>